<sequence>METSRCSKEQINPQNLLIGTGNLWNDKRVKRQIMKGTRGITSNTMRITHVCFESCQILKIESQGKKYHNISN</sequence>
<accession>A0A2P2QBP6</accession>
<name>A0A2P2QBP6_RHIMU</name>
<reference evidence="1" key="1">
    <citation type="submission" date="2018-02" db="EMBL/GenBank/DDBJ databases">
        <title>Rhizophora mucronata_Transcriptome.</title>
        <authorList>
            <person name="Meera S.P."/>
            <person name="Sreeshan A."/>
            <person name="Augustine A."/>
        </authorList>
    </citation>
    <scope>NUCLEOTIDE SEQUENCE</scope>
    <source>
        <tissue evidence="1">Leaf</tissue>
    </source>
</reference>
<evidence type="ECO:0000313" key="1">
    <source>
        <dbReference type="EMBL" id="MBX64395.1"/>
    </source>
</evidence>
<proteinExistence type="predicted"/>
<organism evidence="1">
    <name type="scientific">Rhizophora mucronata</name>
    <name type="common">Asiatic mangrove</name>
    <dbReference type="NCBI Taxonomy" id="61149"/>
    <lineage>
        <taxon>Eukaryota</taxon>
        <taxon>Viridiplantae</taxon>
        <taxon>Streptophyta</taxon>
        <taxon>Embryophyta</taxon>
        <taxon>Tracheophyta</taxon>
        <taxon>Spermatophyta</taxon>
        <taxon>Magnoliopsida</taxon>
        <taxon>eudicotyledons</taxon>
        <taxon>Gunneridae</taxon>
        <taxon>Pentapetalae</taxon>
        <taxon>rosids</taxon>
        <taxon>fabids</taxon>
        <taxon>Malpighiales</taxon>
        <taxon>Rhizophoraceae</taxon>
        <taxon>Rhizophora</taxon>
    </lineage>
</organism>
<dbReference type="EMBL" id="GGEC01083911">
    <property type="protein sequence ID" value="MBX64395.1"/>
    <property type="molecule type" value="Transcribed_RNA"/>
</dbReference>
<protein>
    <submittedName>
        <fullName evidence="1">Uncharacterized protein</fullName>
    </submittedName>
</protein>
<dbReference type="AlphaFoldDB" id="A0A2P2QBP6"/>